<feature type="transmembrane region" description="Helical" evidence="7">
    <location>
        <begin position="169"/>
        <end position="189"/>
    </location>
</feature>
<feature type="transmembrane region" description="Helical" evidence="7">
    <location>
        <begin position="111"/>
        <end position="130"/>
    </location>
</feature>
<feature type="transmembrane region" description="Helical" evidence="7">
    <location>
        <begin position="413"/>
        <end position="432"/>
    </location>
</feature>
<dbReference type="Gene3D" id="1.20.1250.20">
    <property type="entry name" value="MFS general substrate transporter like domains"/>
    <property type="match status" value="2"/>
</dbReference>
<gene>
    <name evidence="8" type="ORF">KGQ19_08800</name>
</gene>
<keyword evidence="4 7" id="KW-1133">Transmembrane helix</keyword>
<dbReference type="InterPro" id="IPR050189">
    <property type="entry name" value="MFS_Efflux_Transporters"/>
</dbReference>
<keyword evidence="9" id="KW-1185">Reference proteome</keyword>
<feature type="transmembrane region" description="Helical" evidence="7">
    <location>
        <begin position="475"/>
        <end position="495"/>
    </location>
</feature>
<evidence type="ECO:0000256" key="4">
    <source>
        <dbReference type="ARBA" id="ARBA00022989"/>
    </source>
</evidence>
<feature type="transmembrane region" description="Helical" evidence="7">
    <location>
        <begin position="20"/>
        <end position="42"/>
    </location>
</feature>
<feature type="transmembrane region" description="Helical" evidence="7">
    <location>
        <begin position="444"/>
        <end position="469"/>
    </location>
</feature>
<feature type="transmembrane region" description="Helical" evidence="7">
    <location>
        <begin position="84"/>
        <end position="105"/>
    </location>
</feature>
<dbReference type="SUPFAM" id="SSF103473">
    <property type="entry name" value="MFS general substrate transporter"/>
    <property type="match status" value="1"/>
</dbReference>
<evidence type="ECO:0000313" key="8">
    <source>
        <dbReference type="EMBL" id="MBS2546966.1"/>
    </source>
</evidence>
<sequence>MSATSPEPVLRVRHDSWTRLLYLQLGAFAFFLYAFSPSINLLKDDLHLSASVAGLHSTCYAIGVTGGSMSAPWYIRRMGGSRPALWWALVGLSLSVGLFCAVPALPVTLPAAAICGVFGALMCIAVPSALSRAHGPEFGPAAITEANAVAAIVGVAAPLAVGGAAAAGLGWRTALLLVAPLSGLLYVALGRVREPDWLAAEAGAEPVSVGEAVEAYGLGSVAELEPVDAAVARSGSGEGGREAAAEQVDAGSRAKAELPMSEVAADLSAVGGDSRELAASRVAADALVSGGGREHPIPAPRTAPESEPPPSAPQATFRSLPRRFWLNQVAGVCAGAIEFCLTLWCATLLQNRAHLSAGVAATGVTAVVAGMAVGRAAGGRLALRVPIDRLILAAFGTNLVGFALFWATSNPVLMFGGLAVAGLGVSLQYPLISARGIEMSGGHAELAGAVNMFGSGLAAGTAPFVLGFLSDRVGIHTAYLLLPGFILAAVAAVVVSGRRGVAPGTISA</sequence>
<evidence type="ECO:0000313" key="9">
    <source>
        <dbReference type="Proteomes" id="UP000730482"/>
    </source>
</evidence>
<keyword evidence="3 7" id="KW-0812">Transmembrane</keyword>
<feature type="transmembrane region" description="Helical" evidence="7">
    <location>
        <begin position="355"/>
        <end position="378"/>
    </location>
</feature>
<feature type="compositionally biased region" description="Pro residues" evidence="6">
    <location>
        <begin position="297"/>
        <end position="312"/>
    </location>
</feature>
<evidence type="ECO:0000256" key="1">
    <source>
        <dbReference type="ARBA" id="ARBA00004651"/>
    </source>
</evidence>
<dbReference type="PANTHER" id="PTHR43124">
    <property type="entry name" value="PURINE EFFLUX PUMP PBUE"/>
    <property type="match status" value="1"/>
</dbReference>
<dbReference type="InterPro" id="IPR011701">
    <property type="entry name" value="MFS"/>
</dbReference>
<dbReference type="Proteomes" id="UP000730482">
    <property type="component" value="Unassembled WGS sequence"/>
</dbReference>
<evidence type="ECO:0000256" key="7">
    <source>
        <dbReference type="SAM" id="Phobius"/>
    </source>
</evidence>
<dbReference type="PANTHER" id="PTHR43124:SF3">
    <property type="entry name" value="CHLORAMPHENICOL EFFLUX PUMP RV0191"/>
    <property type="match status" value="1"/>
</dbReference>
<feature type="transmembrane region" description="Helical" evidence="7">
    <location>
        <begin position="390"/>
        <end position="407"/>
    </location>
</feature>
<name>A0ABS5KLQ7_9ACTN</name>
<proteinExistence type="predicted"/>
<evidence type="ECO:0000256" key="2">
    <source>
        <dbReference type="ARBA" id="ARBA00022475"/>
    </source>
</evidence>
<feature type="transmembrane region" description="Helical" evidence="7">
    <location>
        <begin position="54"/>
        <end position="75"/>
    </location>
</feature>
<comment type="subcellular location">
    <subcellularLocation>
        <location evidence="1">Cell membrane</location>
        <topology evidence="1">Multi-pass membrane protein</topology>
    </subcellularLocation>
</comment>
<organism evidence="8 9">
    <name type="scientific">Catenulispora pinistramenti</name>
    <dbReference type="NCBI Taxonomy" id="2705254"/>
    <lineage>
        <taxon>Bacteria</taxon>
        <taxon>Bacillati</taxon>
        <taxon>Actinomycetota</taxon>
        <taxon>Actinomycetes</taxon>
        <taxon>Catenulisporales</taxon>
        <taxon>Catenulisporaceae</taxon>
        <taxon>Catenulispora</taxon>
    </lineage>
</organism>
<feature type="region of interest" description="Disordered" evidence="6">
    <location>
        <begin position="289"/>
        <end position="315"/>
    </location>
</feature>
<protein>
    <submittedName>
        <fullName evidence="8">MFS transporter</fullName>
    </submittedName>
</protein>
<reference evidence="8 9" key="1">
    <citation type="submission" date="2020-02" db="EMBL/GenBank/DDBJ databases">
        <title>Acidophilic actinobacteria isolated from forest soil.</title>
        <authorList>
            <person name="Golinska P."/>
        </authorList>
    </citation>
    <scope>NUCLEOTIDE SEQUENCE [LARGE SCALE GENOMIC DNA]</scope>
    <source>
        <strain evidence="8 9">NL8</strain>
    </source>
</reference>
<dbReference type="Pfam" id="PF07690">
    <property type="entry name" value="MFS_1"/>
    <property type="match status" value="1"/>
</dbReference>
<dbReference type="RefSeq" id="WP_212008574.1">
    <property type="nucleotide sequence ID" value="NZ_JAAFYZ010000021.1"/>
</dbReference>
<evidence type="ECO:0000256" key="3">
    <source>
        <dbReference type="ARBA" id="ARBA00022692"/>
    </source>
</evidence>
<dbReference type="EMBL" id="JAAFYZ010000021">
    <property type="protein sequence ID" value="MBS2546966.1"/>
    <property type="molecule type" value="Genomic_DNA"/>
</dbReference>
<feature type="region of interest" description="Disordered" evidence="6">
    <location>
        <begin position="232"/>
        <end position="255"/>
    </location>
</feature>
<evidence type="ECO:0000256" key="6">
    <source>
        <dbReference type="SAM" id="MobiDB-lite"/>
    </source>
</evidence>
<accession>A0ABS5KLQ7</accession>
<dbReference type="InterPro" id="IPR036259">
    <property type="entry name" value="MFS_trans_sf"/>
</dbReference>
<keyword evidence="2" id="KW-1003">Cell membrane</keyword>
<comment type="caution">
    <text evidence="8">The sequence shown here is derived from an EMBL/GenBank/DDBJ whole genome shotgun (WGS) entry which is preliminary data.</text>
</comment>
<feature type="transmembrane region" description="Helical" evidence="7">
    <location>
        <begin position="324"/>
        <end position="349"/>
    </location>
</feature>
<feature type="transmembrane region" description="Helical" evidence="7">
    <location>
        <begin position="142"/>
        <end position="163"/>
    </location>
</feature>
<keyword evidence="5 7" id="KW-0472">Membrane</keyword>
<evidence type="ECO:0000256" key="5">
    <source>
        <dbReference type="ARBA" id="ARBA00023136"/>
    </source>
</evidence>